<sequence length="294" mass="34326">MNAQASPLQNKPRLEHQWPEPLNAKQLDQKYPGILDLTVFLSAGANIIMQLANPAVGHGVAESRVTSGSIMHRPLKRTRTTFTYLAVAMMGSTEEKLAYRRAVNGSHKHVHSTKDSAVEYNAFDPDLQMWVAACLYWGFVDTYQKVHRPLTRKEQEDFYRMARPLGTTLQVRQDMWPEDLDAFDEYWQQGIQKLHIDDTVHEFLMIIADLKFLTPVSQFLFGRFNRFVTTGFLPPEVREKMRLDWDEERQRKFDKTVRFFGKLMKVIPRPIRQLAYTTPLRDFRRRLAKGQPLV</sequence>
<dbReference type="RefSeq" id="WP_081939662.1">
    <property type="nucleotide sequence ID" value="NZ_ARXV01000003.1"/>
</dbReference>
<evidence type="ECO:0000313" key="3">
    <source>
        <dbReference type="Proteomes" id="UP000029444"/>
    </source>
</evidence>
<proteinExistence type="predicted"/>
<dbReference type="STRING" id="1177154.Y5S_00823"/>
<name>A0A095SMR6_9GAMM</name>
<evidence type="ECO:0000259" key="1">
    <source>
        <dbReference type="Pfam" id="PF09995"/>
    </source>
</evidence>
<dbReference type="AlphaFoldDB" id="A0A095SMR6"/>
<dbReference type="PANTHER" id="PTHR36151:SF3">
    <property type="entry name" value="ER-BOUND OXYGENASE MPAB_MPAB'_RUBBER OXYGENASE CATALYTIC DOMAIN-CONTAINING PROTEIN"/>
    <property type="match status" value="1"/>
</dbReference>
<dbReference type="InterPro" id="IPR018713">
    <property type="entry name" value="MPAB/Lcp_cat_dom"/>
</dbReference>
<dbReference type="Pfam" id="PF09995">
    <property type="entry name" value="MPAB_Lcp_cat"/>
    <property type="match status" value="1"/>
</dbReference>
<dbReference type="OrthoDB" id="3422701at2"/>
<dbReference type="Proteomes" id="UP000029444">
    <property type="component" value="Unassembled WGS sequence"/>
</dbReference>
<gene>
    <name evidence="2" type="ORF">Y5S_00823</name>
</gene>
<dbReference type="PANTHER" id="PTHR36151">
    <property type="entry name" value="BLR2777 PROTEIN"/>
    <property type="match status" value="1"/>
</dbReference>
<dbReference type="GO" id="GO:0016491">
    <property type="term" value="F:oxidoreductase activity"/>
    <property type="evidence" value="ECO:0007669"/>
    <property type="project" value="InterPro"/>
</dbReference>
<comment type="caution">
    <text evidence="2">The sequence shown here is derived from an EMBL/GenBank/DDBJ whole genome shotgun (WGS) entry which is preliminary data.</text>
</comment>
<dbReference type="eggNOG" id="COG3662">
    <property type="taxonomic scope" value="Bacteria"/>
</dbReference>
<evidence type="ECO:0000313" key="2">
    <source>
        <dbReference type="EMBL" id="KGD65599.1"/>
    </source>
</evidence>
<accession>A0A095SMR6</accession>
<reference evidence="2 3" key="1">
    <citation type="submission" date="2012-09" db="EMBL/GenBank/DDBJ databases">
        <title>Genome Sequence of alkane-degrading Bacterium Alcanivorax sp. 19-m-6.</title>
        <authorList>
            <person name="Lai Q."/>
            <person name="Shao Z."/>
        </authorList>
    </citation>
    <scope>NUCLEOTIDE SEQUENCE [LARGE SCALE GENOMIC DNA]</scope>
    <source>
        <strain evidence="2 3">19-m-6</strain>
    </source>
</reference>
<dbReference type="PATRIC" id="fig|1177154.3.peg.830"/>
<protein>
    <recommendedName>
        <fullName evidence="1">ER-bound oxygenase mpaB/mpaB'/Rubber oxygenase catalytic domain-containing protein</fullName>
    </recommendedName>
</protein>
<dbReference type="EMBL" id="ARXV01000003">
    <property type="protein sequence ID" value="KGD65599.1"/>
    <property type="molecule type" value="Genomic_DNA"/>
</dbReference>
<organism evidence="2 3">
    <name type="scientific">Alcanivorax nanhaiticus</name>
    <dbReference type="NCBI Taxonomy" id="1177154"/>
    <lineage>
        <taxon>Bacteria</taxon>
        <taxon>Pseudomonadati</taxon>
        <taxon>Pseudomonadota</taxon>
        <taxon>Gammaproteobacteria</taxon>
        <taxon>Oceanospirillales</taxon>
        <taxon>Alcanivoracaceae</taxon>
        <taxon>Alcanivorax</taxon>
    </lineage>
</organism>
<feature type="domain" description="ER-bound oxygenase mpaB/mpaB'/Rubber oxygenase catalytic" evidence="1">
    <location>
        <begin position="37"/>
        <end position="260"/>
    </location>
</feature>
<keyword evidence="3" id="KW-1185">Reference proteome</keyword>